<gene>
    <name evidence="1" type="ORF">QE152_g16940</name>
</gene>
<accession>A0AAW1L5W2</accession>
<protein>
    <submittedName>
        <fullName evidence="1">Uncharacterized protein</fullName>
    </submittedName>
</protein>
<dbReference type="EMBL" id="JASPKY010000165">
    <property type="protein sequence ID" value="KAK9728947.1"/>
    <property type="molecule type" value="Genomic_DNA"/>
</dbReference>
<dbReference type="AlphaFoldDB" id="A0AAW1L5W2"/>
<keyword evidence="2" id="KW-1185">Reference proteome</keyword>
<comment type="caution">
    <text evidence="1">The sequence shown here is derived from an EMBL/GenBank/DDBJ whole genome shotgun (WGS) entry which is preliminary data.</text>
</comment>
<dbReference type="Proteomes" id="UP001458880">
    <property type="component" value="Unassembled WGS sequence"/>
</dbReference>
<reference evidence="1 2" key="1">
    <citation type="journal article" date="2024" name="BMC Genomics">
        <title>De novo assembly and annotation of Popillia japonica's genome with initial clues to its potential as an invasive pest.</title>
        <authorList>
            <person name="Cucini C."/>
            <person name="Boschi S."/>
            <person name="Funari R."/>
            <person name="Cardaioli E."/>
            <person name="Iannotti N."/>
            <person name="Marturano G."/>
            <person name="Paoli F."/>
            <person name="Bruttini M."/>
            <person name="Carapelli A."/>
            <person name="Frati F."/>
            <person name="Nardi F."/>
        </authorList>
    </citation>
    <scope>NUCLEOTIDE SEQUENCE [LARGE SCALE GENOMIC DNA]</scope>
    <source>
        <strain evidence="1">DMR45628</strain>
    </source>
</reference>
<sequence length="91" mass="10618">MEKDLPIVMDKLKADIVNVVGKILSGPIRNRYQVMEICTSHTSYKKIINRVEKSILSKIEDHLQYKAVEENKEIAKLYLNNNEHTYILVFV</sequence>
<organism evidence="1 2">
    <name type="scientific">Popillia japonica</name>
    <name type="common">Japanese beetle</name>
    <dbReference type="NCBI Taxonomy" id="7064"/>
    <lineage>
        <taxon>Eukaryota</taxon>
        <taxon>Metazoa</taxon>
        <taxon>Ecdysozoa</taxon>
        <taxon>Arthropoda</taxon>
        <taxon>Hexapoda</taxon>
        <taxon>Insecta</taxon>
        <taxon>Pterygota</taxon>
        <taxon>Neoptera</taxon>
        <taxon>Endopterygota</taxon>
        <taxon>Coleoptera</taxon>
        <taxon>Polyphaga</taxon>
        <taxon>Scarabaeiformia</taxon>
        <taxon>Scarabaeidae</taxon>
        <taxon>Rutelinae</taxon>
        <taxon>Popillia</taxon>
    </lineage>
</organism>
<evidence type="ECO:0000313" key="2">
    <source>
        <dbReference type="Proteomes" id="UP001458880"/>
    </source>
</evidence>
<name>A0AAW1L5W2_POPJA</name>
<evidence type="ECO:0000313" key="1">
    <source>
        <dbReference type="EMBL" id="KAK9728947.1"/>
    </source>
</evidence>
<proteinExistence type="predicted"/>